<dbReference type="KEGG" id="ehx:EMIHUDRAFT_244138"/>
<dbReference type="CDD" id="cd00165">
    <property type="entry name" value="S4"/>
    <property type="match status" value="1"/>
</dbReference>
<evidence type="ECO:0008006" key="7">
    <source>
        <dbReference type="Google" id="ProtNLM"/>
    </source>
</evidence>
<keyword evidence="1" id="KW-0413">Isomerase</keyword>
<dbReference type="GeneID" id="17263467"/>
<reference evidence="6" key="1">
    <citation type="journal article" date="2013" name="Nature">
        <title>Pan genome of the phytoplankton Emiliania underpins its global distribution.</title>
        <authorList>
            <person name="Read B.A."/>
            <person name="Kegel J."/>
            <person name="Klute M.J."/>
            <person name="Kuo A."/>
            <person name="Lefebvre S.C."/>
            <person name="Maumus F."/>
            <person name="Mayer C."/>
            <person name="Miller J."/>
            <person name="Monier A."/>
            <person name="Salamov A."/>
            <person name="Young J."/>
            <person name="Aguilar M."/>
            <person name="Claverie J.M."/>
            <person name="Frickenhaus S."/>
            <person name="Gonzalez K."/>
            <person name="Herman E.K."/>
            <person name="Lin Y.C."/>
            <person name="Napier J."/>
            <person name="Ogata H."/>
            <person name="Sarno A.F."/>
            <person name="Shmutz J."/>
            <person name="Schroeder D."/>
            <person name="de Vargas C."/>
            <person name="Verret F."/>
            <person name="von Dassow P."/>
            <person name="Valentin K."/>
            <person name="Van de Peer Y."/>
            <person name="Wheeler G."/>
            <person name="Dacks J.B."/>
            <person name="Delwiche C.F."/>
            <person name="Dyhrman S.T."/>
            <person name="Glockner G."/>
            <person name="John U."/>
            <person name="Richards T."/>
            <person name="Worden A.Z."/>
            <person name="Zhang X."/>
            <person name="Grigoriev I.V."/>
            <person name="Allen A.E."/>
            <person name="Bidle K."/>
            <person name="Borodovsky M."/>
            <person name="Bowler C."/>
            <person name="Brownlee C."/>
            <person name="Cock J.M."/>
            <person name="Elias M."/>
            <person name="Gladyshev V.N."/>
            <person name="Groth M."/>
            <person name="Guda C."/>
            <person name="Hadaegh A."/>
            <person name="Iglesias-Rodriguez M.D."/>
            <person name="Jenkins J."/>
            <person name="Jones B.M."/>
            <person name="Lawson T."/>
            <person name="Leese F."/>
            <person name="Lindquist E."/>
            <person name="Lobanov A."/>
            <person name="Lomsadze A."/>
            <person name="Malik S.B."/>
            <person name="Marsh M.E."/>
            <person name="Mackinder L."/>
            <person name="Mock T."/>
            <person name="Mueller-Roeber B."/>
            <person name="Pagarete A."/>
            <person name="Parker M."/>
            <person name="Probert I."/>
            <person name="Quesneville H."/>
            <person name="Raines C."/>
            <person name="Rensing S.A."/>
            <person name="Riano-Pachon D.M."/>
            <person name="Richier S."/>
            <person name="Rokitta S."/>
            <person name="Shiraiwa Y."/>
            <person name="Soanes D.M."/>
            <person name="van der Giezen M."/>
            <person name="Wahlund T.M."/>
            <person name="Williams B."/>
            <person name="Wilson W."/>
            <person name="Wolfe G."/>
            <person name="Wurch L.L."/>
        </authorList>
    </citation>
    <scope>NUCLEOTIDE SEQUENCE</scope>
</reference>
<dbReference type="PROSITE" id="PS50889">
    <property type="entry name" value="S4"/>
    <property type="match status" value="1"/>
</dbReference>
<dbReference type="SUPFAM" id="SSF55120">
    <property type="entry name" value="Pseudouridine synthase"/>
    <property type="match status" value="1"/>
</dbReference>
<evidence type="ECO:0000256" key="1">
    <source>
        <dbReference type="ARBA" id="ARBA00023235"/>
    </source>
</evidence>
<evidence type="ECO:0000313" key="5">
    <source>
        <dbReference type="EnsemblProtists" id="EOD17319"/>
    </source>
</evidence>
<sequence length="202" mass="21728">MVRLDHALRAWATASSEHSVPLKQAQQRIRRGEVSVDGTVVTEPRHQVVPGVESIACDGSPVPAGEHSFCLMHKPPGYICQRHPRDPSVYDLVPEHLRRPDLAACGRLDRDTTGMLLFATDGGVQSLLLHPTSRAVLQEDCSALRPGAQAAFEAGMQLADGLQCAPAGLEAVGASTVRVRVHEGHFHQAERCAAPGRVWSAV</sequence>
<evidence type="ECO:0000256" key="2">
    <source>
        <dbReference type="PROSITE-ProRule" id="PRU00182"/>
    </source>
</evidence>
<dbReference type="GO" id="GO:0001522">
    <property type="term" value="P:pseudouridine synthesis"/>
    <property type="evidence" value="ECO:0007669"/>
    <property type="project" value="InterPro"/>
</dbReference>
<dbReference type="GO" id="GO:0003723">
    <property type="term" value="F:RNA binding"/>
    <property type="evidence" value="ECO:0007669"/>
    <property type="project" value="UniProtKB-KW"/>
</dbReference>
<accession>A0A0D3J1D4</accession>
<dbReference type="Gene3D" id="3.30.70.580">
    <property type="entry name" value="Pseudouridine synthase I, catalytic domain, N-terminal subdomain"/>
    <property type="match status" value="1"/>
</dbReference>
<dbReference type="Gene3D" id="3.10.290.10">
    <property type="entry name" value="RNA-binding S4 domain"/>
    <property type="match status" value="1"/>
</dbReference>
<dbReference type="Pfam" id="PF01479">
    <property type="entry name" value="S4"/>
    <property type="match status" value="1"/>
</dbReference>
<name>A0A0D3J1D4_EMIH1</name>
<dbReference type="PANTHER" id="PTHR47683:SF4">
    <property type="entry name" value="PSEUDOURIDINE SYNTHASE"/>
    <property type="match status" value="1"/>
</dbReference>
<protein>
    <recommendedName>
        <fullName evidence="7">RNA-binding S4 domain-containing protein</fullName>
    </recommendedName>
</protein>
<proteinExistence type="predicted"/>
<dbReference type="RefSeq" id="XP_005769748.1">
    <property type="nucleotide sequence ID" value="XM_005769691.1"/>
</dbReference>
<reference evidence="5" key="2">
    <citation type="submission" date="2024-10" db="UniProtKB">
        <authorList>
            <consortium name="EnsemblProtists"/>
        </authorList>
    </citation>
    <scope>IDENTIFICATION</scope>
</reference>
<dbReference type="eggNOG" id="ENOG502S4BY">
    <property type="taxonomic scope" value="Eukaryota"/>
</dbReference>
<feature type="domain" description="Pseudouridine synthase RsuA/RluA-like" evidence="3">
    <location>
        <begin position="70"/>
        <end position="130"/>
    </location>
</feature>
<evidence type="ECO:0000259" key="3">
    <source>
        <dbReference type="Pfam" id="PF00849"/>
    </source>
</evidence>
<evidence type="ECO:0000313" key="6">
    <source>
        <dbReference type="Proteomes" id="UP000013827"/>
    </source>
</evidence>
<dbReference type="PaxDb" id="2903-EOD17319"/>
<dbReference type="InterPro" id="IPR006145">
    <property type="entry name" value="PsdUridine_synth_RsuA/RluA"/>
</dbReference>
<dbReference type="HOGENOM" id="CLU_024979_1_2_1"/>
<keyword evidence="2" id="KW-0694">RNA-binding</keyword>
<dbReference type="InterPro" id="IPR020094">
    <property type="entry name" value="TruA/RsuA/RluB/E/F_N"/>
</dbReference>
<dbReference type="InterPro" id="IPR036986">
    <property type="entry name" value="S4_RNA-bd_sf"/>
</dbReference>
<dbReference type="Proteomes" id="UP000013827">
    <property type="component" value="Unassembled WGS sequence"/>
</dbReference>
<feature type="domain" description="RNA-binding S4" evidence="4">
    <location>
        <begin position="23"/>
        <end position="52"/>
    </location>
</feature>
<dbReference type="InterPro" id="IPR050343">
    <property type="entry name" value="RsuA_PseudoU_synthase"/>
</dbReference>
<dbReference type="InterPro" id="IPR020103">
    <property type="entry name" value="PsdUridine_synth_cat_dom_sf"/>
</dbReference>
<evidence type="ECO:0000259" key="4">
    <source>
        <dbReference type="Pfam" id="PF01479"/>
    </source>
</evidence>
<dbReference type="EnsemblProtists" id="EOD17319">
    <property type="protein sequence ID" value="EOD17319"/>
    <property type="gene ID" value="EMIHUDRAFT_244138"/>
</dbReference>
<dbReference type="SUPFAM" id="SSF55174">
    <property type="entry name" value="Alpha-L RNA-binding motif"/>
    <property type="match status" value="1"/>
</dbReference>
<dbReference type="PANTHER" id="PTHR47683">
    <property type="entry name" value="PSEUDOURIDINE SYNTHASE FAMILY PROTEIN-RELATED"/>
    <property type="match status" value="1"/>
</dbReference>
<dbReference type="InterPro" id="IPR002942">
    <property type="entry name" value="S4_RNA-bd"/>
</dbReference>
<dbReference type="Pfam" id="PF00849">
    <property type="entry name" value="PseudoU_synth_2"/>
    <property type="match status" value="1"/>
</dbReference>
<dbReference type="GO" id="GO:0009982">
    <property type="term" value="F:pseudouridine synthase activity"/>
    <property type="evidence" value="ECO:0007669"/>
    <property type="project" value="InterPro"/>
</dbReference>
<dbReference type="STRING" id="2903.R1E8T6"/>
<dbReference type="AlphaFoldDB" id="A0A0D3J1D4"/>
<keyword evidence="6" id="KW-1185">Reference proteome</keyword>
<organism evidence="5 6">
    <name type="scientific">Emiliania huxleyi (strain CCMP1516)</name>
    <dbReference type="NCBI Taxonomy" id="280463"/>
    <lineage>
        <taxon>Eukaryota</taxon>
        <taxon>Haptista</taxon>
        <taxon>Haptophyta</taxon>
        <taxon>Prymnesiophyceae</taxon>
        <taxon>Isochrysidales</taxon>
        <taxon>Noelaerhabdaceae</taxon>
        <taxon>Emiliania</taxon>
    </lineage>
</organism>